<evidence type="ECO:0000259" key="4">
    <source>
        <dbReference type="PROSITE" id="PS50113"/>
    </source>
</evidence>
<dbReference type="CDD" id="cd00130">
    <property type="entry name" value="PAS"/>
    <property type="match status" value="1"/>
</dbReference>
<dbReference type="InterPro" id="IPR000014">
    <property type="entry name" value="PAS"/>
</dbReference>
<feature type="domain" description="PAC" evidence="4">
    <location>
        <begin position="89"/>
        <end position="140"/>
    </location>
</feature>
<reference evidence="7" key="1">
    <citation type="journal article" date="2019" name="Int. J. Syst. Evol. Microbiol.">
        <title>The Global Catalogue of Microorganisms (GCM) 10K type strain sequencing project: providing services to taxonomists for standard genome sequencing and annotation.</title>
        <authorList>
            <consortium name="The Broad Institute Genomics Platform"/>
            <consortium name="The Broad Institute Genome Sequencing Center for Infectious Disease"/>
            <person name="Wu L."/>
            <person name="Ma J."/>
        </authorList>
    </citation>
    <scope>NUCLEOTIDE SEQUENCE [LARGE SCALE GENOMIC DNA]</scope>
    <source>
        <strain evidence="7">JCM 16914</strain>
    </source>
</reference>
<name>A0ABP7LFJ7_9GAMM</name>
<dbReference type="Pfam" id="PF00989">
    <property type="entry name" value="PAS"/>
    <property type="match status" value="1"/>
</dbReference>
<feature type="domain" description="GGDEF" evidence="5">
    <location>
        <begin position="179"/>
        <end position="308"/>
    </location>
</feature>
<dbReference type="NCBIfam" id="TIGR00254">
    <property type="entry name" value="GGDEF"/>
    <property type="match status" value="1"/>
</dbReference>
<proteinExistence type="predicted"/>
<keyword evidence="7" id="KW-1185">Reference proteome</keyword>
<dbReference type="EC" id="2.7.7.65" evidence="1"/>
<dbReference type="Proteomes" id="UP001500133">
    <property type="component" value="Unassembled WGS sequence"/>
</dbReference>
<comment type="catalytic activity">
    <reaction evidence="2">
        <text>2 GTP = 3',3'-c-di-GMP + 2 diphosphate</text>
        <dbReference type="Rhea" id="RHEA:24898"/>
        <dbReference type="ChEBI" id="CHEBI:33019"/>
        <dbReference type="ChEBI" id="CHEBI:37565"/>
        <dbReference type="ChEBI" id="CHEBI:58805"/>
        <dbReference type="EC" id="2.7.7.65"/>
    </reaction>
</comment>
<organism evidence="6 7">
    <name type="scientific">Halomonas cibimaris</name>
    <dbReference type="NCBI Taxonomy" id="657012"/>
    <lineage>
        <taxon>Bacteria</taxon>
        <taxon>Pseudomonadati</taxon>
        <taxon>Pseudomonadota</taxon>
        <taxon>Gammaproteobacteria</taxon>
        <taxon>Oceanospirillales</taxon>
        <taxon>Halomonadaceae</taxon>
        <taxon>Halomonas</taxon>
    </lineage>
</organism>
<dbReference type="PROSITE" id="PS50887">
    <property type="entry name" value="GGDEF"/>
    <property type="match status" value="1"/>
</dbReference>
<accession>A0ABP7LFJ7</accession>
<evidence type="ECO:0000256" key="1">
    <source>
        <dbReference type="ARBA" id="ARBA00012528"/>
    </source>
</evidence>
<sequence length="308" mass="34577">MNHPNRPASPSACLPFTTADVLRATPLGACVTDADGFFEFVNPAYCEFYGYTQEELVGQHFTLVVPKASHSTMRHLHDDFIAGDDRGELHQEWEVRRKDGQLRTIIAEATRMIGDDGRPRKMTFIIDISVRKRLEERLRQANEHLEHMARHDPLTGLLNRRAGLARLEEEVTRCRRYASSLSVAMCDLDAFKAINDTHGHATGDAVLEALSQLIRDDMRRTDIAVRLGGEEFLLIMPGVTPASAEQAVDRLRRLIAETPVTPQRLTVTISVGLAGFDGETPERLLEHADRAMYRAKRDGRNRVVKAAD</sequence>
<dbReference type="InterPro" id="IPR029787">
    <property type="entry name" value="Nucleotide_cyclase"/>
</dbReference>
<dbReference type="CDD" id="cd01949">
    <property type="entry name" value="GGDEF"/>
    <property type="match status" value="1"/>
</dbReference>
<dbReference type="SUPFAM" id="SSF55785">
    <property type="entry name" value="PYP-like sensor domain (PAS domain)"/>
    <property type="match status" value="1"/>
</dbReference>
<evidence type="ECO:0000256" key="2">
    <source>
        <dbReference type="ARBA" id="ARBA00034247"/>
    </source>
</evidence>
<evidence type="ECO:0000259" key="3">
    <source>
        <dbReference type="PROSITE" id="PS50112"/>
    </source>
</evidence>
<gene>
    <name evidence="6" type="ORF">GCM10022228_07890</name>
</gene>
<dbReference type="EMBL" id="BAAAZT010000030">
    <property type="protein sequence ID" value="GAA3899875.1"/>
    <property type="molecule type" value="Genomic_DNA"/>
</dbReference>
<dbReference type="NCBIfam" id="TIGR00229">
    <property type="entry name" value="sensory_box"/>
    <property type="match status" value="1"/>
</dbReference>
<dbReference type="PANTHER" id="PTHR45138">
    <property type="entry name" value="REGULATORY COMPONENTS OF SENSORY TRANSDUCTION SYSTEM"/>
    <property type="match status" value="1"/>
</dbReference>
<comment type="caution">
    <text evidence="6">The sequence shown here is derived from an EMBL/GenBank/DDBJ whole genome shotgun (WGS) entry which is preliminary data.</text>
</comment>
<dbReference type="RefSeq" id="WP_344702512.1">
    <property type="nucleotide sequence ID" value="NZ_BAAAZT010000030.1"/>
</dbReference>
<dbReference type="Pfam" id="PF00990">
    <property type="entry name" value="GGDEF"/>
    <property type="match status" value="1"/>
</dbReference>
<dbReference type="PANTHER" id="PTHR45138:SF9">
    <property type="entry name" value="DIGUANYLATE CYCLASE DGCM-RELATED"/>
    <property type="match status" value="1"/>
</dbReference>
<dbReference type="InterPro" id="IPR043128">
    <property type="entry name" value="Rev_trsase/Diguanyl_cyclase"/>
</dbReference>
<dbReference type="PROSITE" id="PS50113">
    <property type="entry name" value="PAC"/>
    <property type="match status" value="1"/>
</dbReference>
<evidence type="ECO:0000259" key="5">
    <source>
        <dbReference type="PROSITE" id="PS50887"/>
    </source>
</evidence>
<dbReference type="InterPro" id="IPR013767">
    <property type="entry name" value="PAS_fold"/>
</dbReference>
<evidence type="ECO:0000313" key="6">
    <source>
        <dbReference type="EMBL" id="GAA3899875.1"/>
    </source>
</evidence>
<dbReference type="InterPro" id="IPR050469">
    <property type="entry name" value="Diguanylate_Cyclase"/>
</dbReference>
<feature type="domain" description="PAS" evidence="3">
    <location>
        <begin position="31"/>
        <end position="84"/>
    </location>
</feature>
<dbReference type="SUPFAM" id="SSF55073">
    <property type="entry name" value="Nucleotide cyclase"/>
    <property type="match status" value="1"/>
</dbReference>
<dbReference type="InterPro" id="IPR000160">
    <property type="entry name" value="GGDEF_dom"/>
</dbReference>
<dbReference type="InterPro" id="IPR000700">
    <property type="entry name" value="PAS-assoc_C"/>
</dbReference>
<protein>
    <recommendedName>
        <fullName evidence="1">diguanylate cyclase</fullName>
        <ecNumber evidence="1">2.7.7.65</ecNumber>
    </recommendedName>
</protein>
<dbReference type="InterPro" id="IPR035965">
    <property type="entry name" value="PAS-like_dom_sf"/>
</dbReference>
<dbReference type="SMART" id="SM00267">
    <property type="entry name" value="GGDEF"/>
    <property type="match status" value="1"/>
</dbReference>
<dbReference type="PROSITE" id="PS50112">
    <property type="entry name" value="PAS"/>
    <property type="match status" value="1"/>
</dbReference>
<evidence type="ECO:0000313" key="7">
    <source>
        <dbReference type="Proteomes" id="UP001500133"/>
    </source>
</evidence>
<dbReference type="Gene3D" id="3.30.70.270">
    <property type="match status" value="1"/>
</dbReference>
<dbReference type="SMART" id="SM00091">
    <property type="entry name" value="PAS"/>
    <property type="match status" value="1"/>
</dbReference>
<dbReference type="Gene3D" id="3.30.450.20">
    <property type="entry name" value="PAS domain"/>
    <property type="match status" value="1"/>
</dbReference>